<evidence type="ECO:0000256" key="2">
    <source>
        <dbReference type="ARBA" id="ARBA00023125"/>
    </source>
</evidence>
<keyword evidence="2" id="KW-0238">DNA-binding</keyword>
<keyword evidence="3" id="KW-0804">Transcription</keyword>
<dbReference type="PRINTS" id="PR00032">
    <property type="entry name" value="HTHARAC"/>
</dbReference>
<dbReference type="GO" id="GO:0003700">
    <property type="term" value="F:DNA-binding transcription factor activity"/>
    <property type="evidence" value="ECO:0007669"/>
    <property type="project" value="InterPro"/>
</dbReference>
<dbReference type="Gene3D" id="1.10.10.60">
    <property type="entry name" value="Homeodomain-like"/>
    <property type="match status" value="2"/>
</dbReference>
<evidence type="ECO:0000256" key="1">
    <source>
        <dbReference type="ARBA" id="ARBA00023015"/>
    </source>
</evidence>
<reference evidence="5 6" key="1">
    <citation type="submission" date="2017-06" db="EMBL/GenBank/DDBJ databases">
        <title>Draft genome sequence of anaerobic fermentative bacterium Anaeromicrobium sediminis DY2726D isolated from West Pacific Ocean sediments.</title>
        <authorList>
            <person name="Zeng X."/>
        </authorList>
    </citation>
    <scope>NUCLEOTIDE SEQUENCE [LARGE SCALE GENOMIC DNA]</scope>
    <source>
        <strain evidence="5 6">DY2726D</strain>
    </source>
</reference>
<dbReference type="PANTHER" id="PTHR43280:SF32">
    <property type="entry name" value="TRANSCRIPTIONAL REGULATORY PROTEIN"/>
    <property type="match status" value="1"/>
</dbReference>
<dbReference type="OrthoDB" id="625043at2"/>
<dbReference type="SMART" id="SM00342">
    <property type="entry name" value="HTH_ARAC"/>
    <property type="match status" value="1"/>
</dbReference>
<feature type="domain" description="HTH araC/xylS-type" evidence="4">
    <location>
        <begin position="191"/>
        <end position="295"/>
    </location>
</feature>
<keyword evidence="6" id="KW-1185">Reference proteome</keyword>
<organism evidence="5 6">
    <name type="scientific">Anaeromicrobium sediminis</name>
    <dbReference type="NCBI Taxonomy" id="1478221"/>
    <lineage>
        <taxon>Bacteria</taxon>
        <taxon>Bacillati</taxon>
        <taxon>Bacillota</taxon>
        <taxon>Clostridia</taxon>
        <taxon>Peptostreptococcales</taxon>
        <taxon>Thermotaleaceae</taxon>
        <taxon>Anaeromicrobium</taxon>
    </lineage>
</organism>
<dbReference type="SUPFAM" id="SSF46689">
    <property type="entry name" value="Homeodomain-like"/>
    <property type="match status" value="1"/>
</dbReference>
<gene>
    <name evidence="5" type="ORF">CCE28_01505</name>
</gene>
<sequence>MINIDTITRLHELLGYDKPIHPLITLIDINNIQFSSKYENRQMVVGFYTISLKDGHNCKFKYGRQYYDFSEGSMMFTAPGQVGTVEHTPSDAKGWMLCFHPDLIRKSQLNSKIKEYTFFSYDSSEALHLSEQEEETINNIVNTIKEEINENSDIYSDELIVSNLEVLLNYARRFYGRQFITRNSANKDVISRFETFLTDYFQSKDLVDNGLPTVKYLAGKMGYSTNYLSDVLKKETGKNTQEHIHFQLIEKAKSLLLSTEESVAQVAYTLGFEYPGHFSKLFKKKTGMSPSEYRR</sequence>
<dbReference type="InterPro" id="IPR009057">
    <property type="entry name" value="Homeodomain-like_sf"/>
</dbReference>
<keyword evidence="1" id="KW-0805">Transcription regulation</keyword>
<dbReference type="Proteomes" id="UP000216024">
    <property type="component" value="Unassembled WGS sequence"/>
</dbReference>
<evidence type="ECO:0000256" key="3">
    <source>
        <dbReference type="ARBA" id="ARBA00023163"/>
    </source>
</evidence>
<dbReference type="PROSITE" id="PS01124">
    <property type="entry name" value="HTH_ARAC_FAMILY_2"/>
    <property type="match status" value="1"/>
</dbReference>
<dbReference type="EMBL" id="NIBG01000001">
    <property type="protein sequence ID" value="PAB61419.1"/>
    <property type="molecule type" value="Genomic_DNA"/>
</dbReference>
<evidence type="ECO:0000313" key="6">
    <source>
        <dbReference type="Proteomes" id="UP000216024"/>
    </source>
</evidence>
<dbReference type="InterPro" id="IPR020449">
    <property type="entry name" value="Tscrpt_reg_AraC-type_HTH"/>
</dbReference>
<dbReference type="GO" id="GO:0043565">
    <property type="term" value="F:sequence-specific DNA binding"/>
    <property type="evidence" value="ECO:0007669"/>
    <property type="project" value="InterPro"/>
</dbReference>
<dbReference type="PANTHER" id="PTHR43280">
    <property type="entry name" value="ARAC-FAMILY TRANSCRIPTIONAL REGULATOR"/>
    <property type="match status" value="1"/>
</dbReference>
<comment type="caution">
    <text evidence="5">The sequence shown here is derived from an EMBL/GenBank/DDBJ whole genome shotgun (WGS) entry which is preliminary data.</text>
</comment>
<dbReference type="Pfam" id="PF12833">
    <property type="entry name" value="HTH_18"/>
    <property type="match status" value="1"/>
</dbReference>
<name>A0A267MPA1_9FIRM</name>
<evidence type="ECO:0000313" key="5">
    <source>
        <dbReference type="EMBL" id="PAB61419.1"/>
    </source>
</evidence>
<dbReference type="AlphaFoldDB" id="A0A267MPA1"/>
<proteinExistence type="predicted"/>
<dbReference type="InterPro" id="IPR018060">
    <property type="entry name" value="HTH_AraC"/>
</dbReference>
<protein>
    <submittedName>
        <fullName evidence="5">AraC family transcriptional regulator</fullName>
    </submittedName>
</protein>
<accession>A0A267MPA1</accession>
<evidence type="ECO:0000259" key="4">
    <source>
        <dbReference type="PROSITE" id="PS01124"/>
    </source>
</evidence>